<dbReference type="InterPro" id="IPR011333">
    <property type="entry name" value="SKP1/BTB/POZ_sf"/>
</dbReference>
<dbReference type="Gene3D" id="3.30.710.10">
    <property type="entry name" value="Potassium Channel Kv1.1, Chain A"/>
    <property type="match status" value="1"/>
</dbReference>
<dbReference type="PANTHER" id="PTHR47843:SF3">
    <property type="entry name" value="BTB DOMAIN-CONTAINING PROTEIN"/>
    <property type="match status" value="1"/>
</dbReference>
<dbReference type="SUPFAM" id="SSF54695">
    <property type="entry name" value="POZ domain"/>
    <property type="match status" value="1"/>
</dbReference>
<dbReference type="Proteomes" id="UP001056012">
    <property type="component" value="Chromosome 7"/>
</dbReference>
<proteinExistence type="predicted"/>
<dbReference type="EMBL" id="CP089280">
    <property type="protein sequence ID" value="USP82072.1"/>
    <property type="molecule type" value="Genomic_DNA"/>
</dbReference>
<keyword evidence="3" id="KW-1185">Reference proteome</keyword>
<dbReference type="PROSITE" id="PS50097">
    <property type="entry name" value="BTB"/>
    <property type="match status" value="1"/>
</dbReference>
<evidence type="ECO:0000313" key="2">
    <source>
        <dbReference type="EMBL" id="USP82072.1"/>
    </source>
</evidence>
<feature type="domain" description="BTB" evidence="1">
    <location>
        <begin position="10"/>
        <end position="86"/>
    </location>
</feature>
<dbReference type="PANTHER" id="PTHR47843">
    <property type="entry name" value="BTB DOMAIN-CONTAINING PROTEIN-RELATED"/>
    <property type="match status" value="1"/>
</dbReference>
<reference evidence="2" key="1">
    <citation type="submission" date="2021-12" db="EMBL/GenBank/DDBJ databases">
        <title>Curvularia clavata genome.</title>
        <authorList>
            <person name="Cao Y."/>
        </authorList>
    </citation>
    <scope>NUCLEOTIDE SEQUENCE</scope>
    <source>
        <strain evidence="2">Yc1106</strain>
    </source>
</reference>
<dbReference type="VEuPathDB" id="FungiDB:yc1106_09346"/>
<dbReference type="AlphaFoldDB" id="A0A9Q9DWP0"/>
<dbReference type="InterPro" id="IPR000210">
    <property type="entry name" value="BTB/POZ_dom"/>
</dbReference>
<dbReference type="OrthoDB" id="3774232at2759"/>
<name>A0A9Q9DWP0_CURCL</name>
<gene>
    <name evidence="2" type="ORF">yc1106_09346</name>
</gene>
<accession>A0A9Q9DWP0</accession>
<dbReference type="Pfam" id="PF00651">
    <property type="entry name" value="BTB"/>
    <property type="match status" value="1"/>
</dbReference>
<dbReference type="CDD" id="cd18186">
    <property type="entry name" value="BTB_POZ_ZBTB_KLHL-like"/>
    <property type="match status" value="1"/>
</dbReference>
<organism evidence="2 3">
    <name type="scientific">Curvularia clavata</name>
    <dbReference type="NCBI Taxonomy" id="95742"/>
    <lineage>
        <taxon>Eukaryota</taxon>
        <taxon>Fungi</taxon>
        <taxon>Dikarya</taxon>
        <taxon>Ascomycota</taxon>
        <taxon>Pezizomycotina</taxon>
        <taxon>Dothideomycetes</taxon>
        <taxon>Pleosporomycetidae</taxon>
        <taxon>Pleosporales</taxon>
        <taxon>Pleosporineae</taxon>
        <taxon>Pleosporaceae</taxon>
        <taxon>Curvularia</taxon>
    </lineage>
</organism>
<sequence>MHNGSDMEPSDVIIKLRVTKPGAQEEILNVHRGVLGKSSSFFQNAIKPEWTISREQPDVMDLPDDSAQVVVDYIRWLYSGSLSVKQYNKGHDTRERTAEEAEKVSVLLAEAYILERRYSTPSTKMR</sequence>
<evidence type="ECO:0000259" key="1">
    <source>
        <dbReference type="PROSITE" id="PS50097"/>
    </source>
</evidence>
<evidence type="ECO:0000313" key="3">
    <source>
        <dbReference type="Proteomes" id="UP001056012"/>
    </source>
</evidence>
<protein>
    <recommendedName>
        <fullName evidence="1">BTB domain-containing protein</fullName>
    </recommendedName>
</protein>